<accession>A0A8T0I3B3</accession>
<reference evidence="1" key="1">
    <citation type="submission" date="2020-06" db="EMBL/GenBank/DDBJ databases">
        <title>WGS assembly of Ceratodon purpureus strain R40.</title>
        <authorList>
            <person name="Carey S.B."/>
            <person name="Jenkins J."/>
            <person name="Shu S."/>
            <person name="Lovell J.T."/>
            <person name="Sreedasyam A."/>
            <person name="Maumus F."/>
            <person name="Tiley G.P."/>
            <person name="Fernandez-Pozo N."/>
            <person name="Barry K."/>
            <person name="Chen C."/>
            <person name="Wang M."/>
            <person name="Lipzen A."/>
            <person name="Daum C."/>
            <person name="Saski C.A."/>
            <person name="Payton A.C."/>
            <person name="Mcbreen J.C."/>
            <person name="Conrad R.E."/>
            <person name="Kollar L.M."/>
            <person name="Olsson S."/>
            <person name="Huttunen S."/>
            <person name="Landis J.B."/>
            <person name="Wickett N.J."/>
            <person name="Johnson M.G."/>
            <person name="Rensing S.A."/>
            <person name="Grimwood J."/>
            <person name="Schmutz J."/>
            <person name="Mcdaniel S.F."/>
        </authorList>
    </citation>
    <scope>NUCLEOTIDE SEQUENCE</scope>
    <source>
        <strain evidence="1">R40</strain>
    </source>
</reference>
<protein>
    <submittedName>
        <fullName evidence="1">Uncharacterized protein</fullName>
    </submittedName>
</protein>
<evidence type="ECO:0000313" key="2">
    <source>
        <dbReference type="Proteomes" id="UP000822688"/>
    </source>
</evidence>
<dbReference type="AlphaFoldDB" id="A0A8T0I3B3"/>
<dbReference type="EMBL" id="CM026425">
    <property type="protein sequence ID" value="KAG0577507.1"/>
    <property type="molecule type" value="Genomic_DNA"/>
</dbReference>
<name>A0A8T0I3B3_CERPU</name>
<sequence length="93" mass="9984">MSGVIIIAGRLQHERSSHYRSKRQEVGVPTIAANAKDVRSSLLSRREIGFNLGLLSSLAGISLPEVFKSMVTKAAATTTLKLGSRCPPLLCYG</sequence>
<gene>
    <name evidence="1" type="ORF">KC19_5G161600</name>
</gene>
<keyword evidence="2" id="KW-1185">Reference proteome</keyword>
<dbReference type="Proteomes" id="UP000822688">
    <property type="component" value="Chromosome 5"/>
</dbReference>
<proteinExistence type="predicted"/>
<comment type="caution">
    <text evidence="1">The sequence shown here is derived from an EMBL/GenBank/DDBJ whole genome shotgun (WGS) entry which is preliminary data.</text>
</comment>
<organism evidence="1 2">
    <name type="scientific">Ceratodon purpureus</name>
    <name type="common">Fire moss</name>
    <name type="synonym">Dicranum purpureum</name>
    <dbReference type="NCBI Taxonomy" id="3225"/>
    <lineage>
        <taxon>Eukaryota</taxon>
        <taxon>Viridiplantae</taxon>
        <taxon>Streptophyta</taxon>
        <taxon>Embryophyta</taxon>
        <taxon>Bryophyta</taxon>
        <taxon>Bryophytina</taxon>
        <taxon>Bryopsida</taxon>
        <taxon>Dicranidae</taxon>
        <taxon>Pseudoditrichales</taxon>
        <taxon>Ditrichaceae</taxon>
        <taxon>Ceratodon</taxon>
    </lineage>
</organism>
<evidence type="ECO:0000313" key="1">
    <source>
        <dbReference type="EMBL" id="KAG0577507.1"/>
    </source>
</evidence>